<evidence type="ECO:0000256" key="2">
    <source>
        <dbReference type="SAM" id="MobiDB-lite"/>
    </source>
</evidence>
<dbReference type="InterPro" id="IPR019734">
    <property type="entry name" value="TPR_rpt"/>
</dbReference>
<organism evidence="4 5">
    <name type="scientific">Actinokineospora soli</name>
    <dbReference type="NCBI Taxonomy" id="1048753"/>
    <lineage>
        <taxon>Bacteria</taxon>
        <taxon>Bacillati</taxon>
        <taxon>Actinomycetota</taxon>
        <taxon>Actinomycetes</taxon>
        <taxon>Pseudonocardiales</taxon>
        <taxon>Pseudonocardiaceae</taxon>
        <taxon>Actinokineospora</taxon>
    </lineage>
</organism>
<dbReference type="Pfam" id="PF13424">
    <property type="entry name" value="TPR_12"/>
    <property type="match status" value="2"/>
</dbReference>
<dbReference type="SMART" id="SM00028">
    <property type="entry name" value="TPR"/>
    <property type="match status" value="4"/>
</dbReference>
<dbReference type="PRINTS" id="PR00364">
    <property type="entry name" value="DISEASERSIST"/>
</dbReference>
<feature type="region of interest" description="Disordered" evidence="2">
    <location>
        <begin position="699"/>
        <end position="800"/>
    </location>
</feature>
<protein>
    <submittedName>
        <fullName evidence="4">ATP-binding protein</fullName>
    </submittedName>
</protein>
<evidence type="ECO:0000313" key="4">
    <source>
        <dbReference type="EMBL" id="MFC7612926.1"/>
    </source>
</evidence>
<feature type="region of interest" description="Disordered" evidence="2">
    <location>
        <begin position="1"/>
        <end position="21"/>
    </location>
</feature>
<dbReference type="EMBL" id="JBHTEY010000004">
    <property type="protein sequence ID" value="MFC7612926.1"/>
    <property type="molecule type" value="Genomic_DNA"/>
</dbReference>
<feature type="compositionally biased region" description="Low complexity" evidence="2">
    <location>
        <begin position="743"/>
        <end position="773"/>
    </location>
</feature>
<dbReference type="GO" id="GO:0005524">
    <property type="term" value="F:ATP binding"/>
    <property type="evidence" value="ECO:0007669"/>
    <property type="project" value="UniProtKB-KW"/>
</dbReference>
<keyword evidence="4" id="KW-0067">ATP-binding</keyword>
<dbReference type="Gene3D" id="1.25.40.10">
    <property type="entry name" value="Tetratricopeptide repeat domain"/>
    <property type="match status" value="1"/>
</dbReference>
<dbReference type="PROSITE" id="PS50005">
    <property type="entry name" value="TPR"/>
    <property type="match status" value="1"/>
</dbReference>
<feature type="repeat" description="TPR" evidence="1">
    <location>
        <begin position="541"/>
        <end position="574"/>
    </location>
</feature>
<dbReference type="SUPFAM" id="SSF48452">
    <property type="entry name" value="TPR-like"/>
    <property type="match status" value="1"/>
</dbReference>
<comment type="caution">
    <text evidence="4">The sequence shown here is derived from an EMBL/GenBank/DDBJ whole genome shotgun (WGS) entry which is preliminary data.</text>
</comment>
<evidence type="ECO:0000256" key="1">
    <source>
        <dbReference type="PROSITE-ProRule" id="PRU00339"/>
    </source>
</evidence>
<dbReference type="PANTHER" id="PTHR47691">
    <property type="entry name" value="REGULATOR-RELATED"/>
    <property type="match status" value="1"/>
</dbReference>
<dbReference type="InterPro" id="IPR027417">
    <property type="entry name" value="P-loop_NTPase"/>
</dbReference>
<evidence type="ECO:0000259" key="3">
    <source>
        <dbReference type="Pfam" id="PF00931"/>
    </source>
</evidence>
<dbReference type="PANTHER" id="PTHR47691:SF3">
    <property type="entry name" value="HTH-TYPE TRANSCRIPTIONAL REGULATOR RV0890C-RELATED"/>
    <property type="match status" value="1"/>
</dbReference>
<dbReference type="SUPFAM" id="SSF52540">
    <property type="entry name" value="P-loop containing nucleoside triphosphate hydrolases"/>
    <property type="match status" value="1"/>
</dbReference>
<proteinExistence type="predicted"/>
<sequence length="800" mass="86635">MAESGDEDLGRPGTSNAVNGNVQGPVVQAANVHAVHFHHTPKVTTTPRQLPPDNGAFVGRAADTAELDEAVEADDPQARTIVISAIHGTAGVGKTTLAVHWSHRVRSRFPDGDLYINMRGYDSGSPVDAGDALDQFLRDLGVTPSDIPADVQAKSGLFRSLMHERRMLVVLDNVADVAQVEPILPGSGESFVLITSRNRLDALHSRYLVRRVSLDLLSHDESIALLRKVLGSEVVDREPAAASTLVELAARLPLAIRIVAEAARGRPRGALADLVDELEHSGSTMDDFVSEDESVRLSAVFDHSYALLQERDAVLFRRLGVHPGARFSVHAAAVLVGGDVTETRRGLRRLAANHLVEEGDDRRFTFHDLLRVYARHRSAADDPAEVADAAFRRLATWYLTSATQASVILMPQRSLKATADDVAGMVFASYDQALDWCELEREEIRAVVQESAARGLHDHAWKLPVAMRGFYNLRKHWKDWIVTHEIGEQAARSVDDGYGRSRVLNGIGTVLQQTGKVADAVAYHREAAELALAAEDVVGATSALDSLGHAHRRQRQFAQAAGCFRRSLELRTEREDTYGQAWSWNNLGELAVAEGKLDEGHRYLSRALELRIEVDDKWGQGRTLHGLGECEVAAQRPDVALARFADAVRLRKSIGDAWGAAASLECLGDVRASTGDADGAVAAWQEALPMLESVADLGAPGCGRRSPRTRIPLQAAARRGRRVPRSGATWRAGPRTSRRRWCAPGRSSGRPSSPPAGTSPAAWRGSSAGTAGAAGRGRRRTPALRRSGQAGKGHHPGCRS</sequence>
<reference evidence="5" key="1">
    <citation type="journal article" date="2019" name="Int. J. Syst. Evol. Microbiol.">
        <title>The Global Catalogue of Microorganisms (GCM) 10K type strain sequencing project: providing services to taxonomists for standard genome sequencing and annotation.</title>
        <authorList>
            <consortium name="The Broad Institute Genomics Platform"/>
            <consortium name="The Broad Institute Genome Sequencing Center for Infectious Disease"/>
            <person name="Wu L."/>
            <person name="Ma J."/>
        </authorList>
    </citation>
    <scope>NUCLEOTIDE SEQUENCE [LARGE SCALE GENOMIC DNA]</scope>
    <source>
        <strain evidence="5">JCM 17695</strain>
    </source>
</reference>
<keyword evidence="5" id="KW-1185">Reference proteome</keyword>
<dbReference type="Pfam" id="PF00931">
    <property type="entry name" value="NB-ARC"/>
    <property type="match status" value="1"/>
</dbReference>
<feature type="domain" description="NB-ARC" evidence="3">
    <location>
        <begin position="73"/>
        <end position="229"/>
    </location>
</feature>
<dbReference type="Proteomes" id="UP001596512">
    <property type="component" value="Unassembled WGS sequence"/>
</dbReference>
<dbReference type="InterPro" id="IPR011990">
    <property type="entry name" value="TPR-like_helical_dom_sf"/>
</dbReference>
<dbReference type="Gene3D" id="3.40.50.300">
    <property type="entry name" value="P-loop containing nucleotide triphosphate hydrolases"/>
    <property type="match status" value="1"/>
</dbReference>
<keyword evidence="4" id="KW-0547">Nucleotide-binding</keyword>
<name>A0ABW2THM2_9PSEU</name>
<dbReference type="InterPro" id="IPR002182">
    <property type="entry name" value="NB-ARC"/>
</dbReference>
<evidence type="ECO:0000313" key="5">
    <source>
        <dbReference type="Proteomes" id="UP001596512"/>
    </source>
</evidence>
<accession>A0ABW2THM2</accession>
<gene>
    <name evidence="4" type="ORF">ACFQV2_04015</name>
</gene>
<keyword evidence="1" id="KW-0802">TPR repeat</keyword>